<dbReference type="InterPro" id="IPR035810">
    <property type="entry name" value="PEBP_euk"/>
</dbReference>
<dbReference type="PANTHER" id="PTHR11362">
    <property type="entry name" value="PHOSPHATIDYLETHANOLAMINE-BINDING PROTEIN"/>
    <property type="match status" value="1"/>
</dbReference>
<proteinExistence type="predicted"/>
<evidence type="ECO:0000256" key="1">
    <source>
        <dbReference type="SAM" id="MobiDB-lite"/>
    </source>
</evidence>
<dbReference type="EMBL" id="MTYJ01000002">
    <property type="protein sequence ID" value="OQV25611.1"/>
    <property type="molecule type" value="Genomic_DNA"/>
</dbReference>
<dbReference type="AlphaFoldDB" id="A0A1W0XE24"/>
<dbReference type="InterPro" id="IPR036610">
    <property type="entry name" value="PEBP-like_sf"/>
</dbReference>
<dbReference type="SUPFAM" id="SSF49777">
    <property type="entry name" value="PEBP-like"/>
    <property type="match status" value="1"/>
</dbReference>
<dbReference type="InterPro" id="IPR008914">
    <property type="entry name" value="PEBP"/>
</dbReference>
<dbReference type="Pfam" id="PF01161">
    <property type="entry name" value="PBP"/>
    <property type="match status" value="1"/>
</dbReference>
<organism evidence="2 3">
    <name type="scientific">Hypsibius exemplaris</name>
    <name type="common">Freshwater tardigrade</name>
    <dbReference type="NCBI Taxonomy" id="2072580"/>
    <lineage>
        <taxon>Eukaryota</taxon>
        <taxon>Metazoa</taxon>
        <taxon>Ecdysozoa</taxon>
        <taxon>Tardigrada</taxon>
        <taxon>Eutardigrada</taxon>
        <taxon>Parachela</taxon>
        <taxon>Hypsibioidea</taxon>
        <taxon>Hypsibiidae</taxon>
        <taxon>Hypsibius</taxon>
    </lineage>
</organism>
<protein>
    <submittedName>
        <fullName evidence="2">Phosphatidylethanolamine-binding protein-like protein F40A3.3</fullName>
    </submittedName>
</protein>
<dbReference type="OrthoDB" id="2506647at2759"/>
<dbReference type="CDD" id="cd00866">
    <property type="entry name" value="PEBP_euk"/>
    <property type="match status" value="1"/>
</dbReference>
<name>A0A1W0XE24_HYPEX</name>
<dbReference type="Proteomes" id="UP000192578">
    <property type="component" value="Unassembled WGS sequence"/>
</dbReference>
<dbReference type="Gene3D" id="3.90.280.10">
    <property type="entry name" value="PEBP-like"/>
    <property type="match status" value="1"/>
</dbReference>
<evidence type="ECO:0000313" key="2">
    <source>
        <dbReference type="EMBL" id="OQV25611.1"/>
    </source>
</evidence>
<keyword evidence="3" id="KW-1185">Reference proteome</keyword>
<comment type="caution">
    <text evidence="2">The sequence shown here is derived from an EMBL/GenBank/DDBJ whole genome shotgun (WGS) entry which is preliminary data.</text>
</comment>
<accession>A0A1W0XE24</accession>
<sequence>MAELKYNEHGIISDVIKAAPLDVIHVKYPSGVQQNLGNELKPRQVKDQPEVSWKADDKELYTLCLTDPDAPSRENPKNGEWKHWLVVNIPGSKVKEGQVLAGYVGSGPPEGSGKHRYVLLAYKQPGKISPEDKPLTSSQADGRAHFRIQKWADKHKLGDPIAGNFYLAEWDDYVPELKDYLDSSILLCFMGGGPSSCLGKARKSKPPINNTNTTEYEGRASTKKDDVAEAVNVQVRAVKEVFDKNNPSSAGEKTRQSVTYGFARPATYLPSVLPICPDSGQFPDDRPCQPLGYESSKADPVIAKYMTQDEVRRHQRQIEQKKLLARTSSEMINDHTARAILAQSSSAELMKRAQSPDQ</sequence>
<feature type="region of interest" description="Disordered" evidence="1">
    <location>
        <begin position="199"/>
        <end position="222"/>
    </location>
</feature>
<evidence type="ECO:0000313" key="3">
    <source>
        <dbReference type="Proteomes" id="UP000192578"/>
    </source>
</evidence>
<reference evidence="3" key="1">
    <citation type="submission" date="2017-01" db="EMBL/GenBank/DDBJ databases">
        <title>Comparative genomics of anhydrobiosis in the tardigrade Hypsibius dujardini.</title>
        <authorList>
            <person name="Yoshida Y."/>
            <person name="Koutsovoulos G."/>
            <person name="Laetsch D."/>
            <person name="Stevens L."/>
            <person name="Kumar S."/>
            <person name="Horikawa D."/>
            <person name="Ishino K."/>
            <person name="Komine S."/>
            <person name="Tomita M."/>
            <person name="Blaxter M."/>
            <person name="Arakawa K."/>
        </authorList>
    </citation>
    <scope>NUCLEOTIDE SEQUENCE [LARGE SCALE GENOMIC DNA]</scope>
    <source>
        <strain evidence="3">Z151</strain>
    </source>
</reference>
<gene>
    <name evidence="2" type="ORF">BV898_00547</name>
</gene>
<dbReference type="PANTHER" id="PTHR11362:SF82">
    <property type="entry name" value="PHOSPHATIDYLETHANOLAMINE-BINDING PROTEIN 4"/>
    <property type="match status" value="1"/>
</dbReference>